<accession>A0A166MWL1</accession>
<keyword evidence="3 5" id="KW-0689">Ribosomal protein</keyword>
<dbReference type="InterPro" id="IPR022803">
    <property type="entry name" value="Ribosomal_uL5_dom_sf"/>
</dbReference>
<dbReference type="GO" id="GO:0003735">
    <property type="term" value="F:structural constituent of ribosome"/>
    <property type="evidence" value="ECO:0007669"/>
    <property type="project" value="InterPro"/>
</dbReference>
<dbReference type="OrthoDB" id="1734943at2759"/>
<dbReference type="InterPro" id="IPR002132">
    <property type="entry name" value="Ribosomal_uL5"/>
</dbReference>
<dbReference type="Pfam" id="PF00673">
    <property type="entry name" value="Ribosomal_L5_C"/>
    <property type="match status" value="1"/>
</dbReference>
<evidence type="ECO:0000313" key="7">
    <source>
        <dbReference type="EMBL" id="KZP24396.1"/>
    </source>
</evidence>
<evidence type="ECO:0000256" key="3">
    <source>
        <dbReference type="ARBA" id="ARBA00022980"/>
    </source>
</evidence>
<dbReference type="Proteomes" id="UP000076532">
    <property type="component" value="Unassembled WGS sequence"/>
</dbReference>
<dbReference type="InterPro" id="IPR031309">
    <property type="entry name" value="Ribosomal_uL5_C"/>
</dbReference>
<evidence type="ECO:0000256" key="1">
    <source>
        <dbReference type="ARBA" id="ARBA00004021"/>
    </source>
</evidence>
<gene>
    <name evidence="7" type="ORF">FIBSPDRAFT_735838</name>
</gene>
<organism evidence="7 8">
    <name type="scientific">Athelia psychrophila</name>
    <dbReference type="NCBI Taxonomy" id="1759441"/>
    <lineage>
        <taxon>Eukaryota</taxon>
        <taxon>Fungi</taxon>
        <taxon>Dikarya</taxon>
        <taxon>Basidiomycota</taxon>
        <taxon>Agaricomycotina</taxon>
        <taxon>Agaricomycetes</taxon>
        <taxon>Agaricomycetidae</taxon>
        <taxon>Atheliales</taxon>
        <taxon>Atheliaceae</taxon>
        <taxon>Athelia</taxon>
    </lineage>
</organism>
<feature type="non-terminal residue" evidence="7">
    <location>
        <position position="1"/>
    </location>
</feature>
<dbReference type="GO" id="GO:1990904">
    <property type="term" value="C:ribonucleoprotein complex"/>
    <property type="evidence" value="ECO:0007669"/>
    <property type="project" value="UniProtKB-KW"/>
</dbReference>
<dbReference type="Gene3D" id="3.30.1440.10">
    <property type="match status" value="1"/>
</dbReference>
<keyword evidence="4 5" id="KW-0687">Ribonucleoprotein</keyword>
<evidence type="ECO:0000256" key="2">
    <source>
        <dbReference type="ARBA" id="ARBA00008553"/>
    </source>
</evidence>
<evidence type="ECO:0000313" key="8">
    <source>
        <dbReference type="Proteomes" id="UP000076532"/>
    </source>
</evidence>
<dbReference type="EMBL" id="KV417526">
    <property type="protein sequence ID" value="KZP24396.1"/>
    <property type="molecule type" value="Genomic_DNA"/>
</dbReference>
<dbReference type="GO" id="GO:0006412">
    <property type="term" value="P:translation"/>
    <property type="evidence" value="ECO:0007669"/>
    <property type="project" value="InterPro"/>
</dbReference>
<comment type="function">
    <text evidence="1">Component of the ribosome, a large ribonucleoprotein complex responsible for the synthesis of proteins in the cell. The small ribosomal subunit (SSU) binds messenger RNAs (mRNAs) and translates the encoded message by selecting cognate aminoacyl-transfer RNA (tRNA) molecules. The large subunit (LSU) contains the ribosomal catalytic site termed the peptidyl transferase center (PTC), which catalyzes the formation of peptide bonds, thereby polymerizing the amino acids delivered by tRNAs into a polypeptide chain. The nascent polypeptides leave the ribosome through a tunnel in the LSU and interact with protein factors that function in enzymatic processing, targeting, and the membrane insertion of nascent chains at the exit of the ribosomal tunnel.</text>
</comment>
<evidence type="ECO:0000259" key="6">
    <source>
        <dbReference type="Pfam" id="PF00673"/>
    </source>
</evidence>
<name>A0A166MWL1_9AGAM</name>
<dbReference type="FunFam" id="3.30.1440.10:FF:000002">
    <property type="entry name" value="60S ribosomal protein L11"/>
    <property type="match status" value="1"/>
</dbReference>
<feature type="domain" description="Large ribosomal subunit protein uL5 C-terminal" evidence="6">
    <location>
        <begin position="58"/>
        <end position="121"/>
    </location>
</feature>
<protein>
    <submittedName>
        <fullName evidence="7">60S ribosomal protein L11</fullName>
    </submittedName>
</protein>
<comment type="similarity">
    <text evidence="2 5">Belongs to the universal ribosomal protein uL5 family.</text>
</comment>
<dbReference type="AlphaFoldDB" id="A0A166MWL1"/>
<keyword evidence="8" id="KW-1185">Reference proteome</keyword>
<evidence type="ECO:0000256" key="5">
    <source>
        <dbReference type="RuleBase" id="RU003930"/>
    </source>
</evidence>
<evidence type="ECO:0000256" key="4">
    <source>
        <dbReference type="ARBA" id="ARBA00023274"/>
    </source>
</evidence>
<dbReference type="PIRSF" id="PIRSF002161">
    <property type="entry name" value="Ribosomal_L5"/>
    <property type="match status" value="1"/>
</dbReference>
<dbReference type="SUPFAM" id="SSF55282">
    <property type="entry name" value="RL5-like"/>
    <property type="match status" value="1"/>
</dbReference>
<sequence length="138" mass="15830">SGDHLTRASKVLERLTGQTPVTSKACYTVRSFSIRRNEKIAVHVVSRGQTPEVRLTRSEILERGMMVKEYELRRQNFSQTGNFGFGVQEHIDLGTWYNPGVGIFEMDFYVIVCRPGEQVTRRKQEKAHIGFGHQMEKA</sequence>
<dbReference type="STRING" id="436010.A0A166MWL1"/>
<dbReference type="PANTHER" id="PTHR11994">
    <property type="entry name" value="60S RIBOSOMAL PROTEIN L11-RELATED"/>
    <property type="match status" value="1"/>
</dbReference>
<dbReference type="GO" id="GO:0005840">
    <property type="term" value="C:ribosome"/>
    <property type="evidence" value="ECO:0007669"/>
    <property type="project" value="UniProtKB-KW"/>
</dbReference>
<reference evidence="7 8" key="1">
    <citation type="journal article" date="2016" name="Mol. Biol. Evol.">
        <title>Comparative Genomics of Early-Diverging Mushroom-Forming Fungi Provides Insights into the Origins of Lignocellulose Decay Capabilities.</title>
        <authorList>
            <person name="Nagy L.G."/>
            <person name="Riley R."/>
            <person name="Tritt A."/>
            <person name="Adam C."/>
            <person name="Daum C."/>
            <person name="Floudas D."/>
            <person name="Sun H."/>
            <person name="Yadav J.S."/>
            <person name="Pangilinan J."/>
            <person name="Larsson K.H."/>
            <person name="Matsuura K."/>
            <person name="Barry K."/>
            <person name="Labutti K."/>
            <person name="Kuo R."/>
            <person name="Ohm R.A."/>
            <person name="Bhattacharya S.S."/>
            <person name="Shirouzu T."/>
            <person name="Yoshinaga Y."/>
            <person name="Martin F.M."/>
            <person name="Grigoriev I.V."/>
            <person name="Hibbett D.S."/>
        </authorList>
    </citation>
    <scope>NUCLEOTIDE SEQUENCE [LARGE SCALE GENOMIC DNA]</scope>
    <source>
        <strain evidence="7 8">CBS 109695</strain>
    </source>
</reference>
<proteinExistence type="inferred from homology"/>